<dbReference type="PRINTS" id="PR00909">
    <property type="entry name" value="SPERMDNBNDNG"/>
</dbReference>
<evidence type="ECO:0000256" key="4">
    <source>
        <dbReference type="ARBA" id="ARBA00022764"/>
    </source>
</evidence>
<evidence type="ECO:0000313" key="5">
    <source>
        <dbReference type="EMBL" id="CAB4785595.1"/>
    </source>
</evidence>
<dbReference type="PIRSF" id="PIRSF019574">
    <property type="entry name" value="Periplasmic_polyamine_BP"/>
    <property type="match status" value="1"/>
</dbReference>
<dbReference type="CDD" id="cd13590">
    <property type="entry name" value="PBP2_PotD_PotF_like"/>
    <property type="match status" value="1"/>
</dbReference>
<comment type="subcellular location">
    <subcellularLocation>
        <location evidence="1">Periplasm</location>
    </subcellularLocation>
</comment>
<dbReference type="SUPFAM" id="SSF53850">
    <property type="entry name" value="Periplasmic binding protein-like II"/>
    <property type="match status" value="1"/>
</dbReference>
<keyword evidence="3" id="KW-0732">Signal</keyword>
<evidence type="ECO:0000256" key="1">
    <source>
        <dbReference type="ARBA" id="ARBA00004418"/>
    </source>
</evidence>
<dbReference type="InterPro" id="IPR001188">
    <property type="entry name" value="Sperm_putr-bd"/>
</dbReference>
<evidence type="ECO:0000256" key="3">
    <source>
        <dbReference type="ARBA" id="ARBA00022729"/>
    </source>
</evidence>
<evidence type="ECO:0000256" key="2">
    <source>
        <dbReference type="ARBA" id="ARBA00022448"/>
    </source>
</evidence>
<dbReference type="InterPro" id="IPR006059">
    <property type="entry name" value="SBP"/>
</dbReference>
<name>A0A6J6WQ28_9ZZZZ</name>
<dbReference type="PANTHER" id="PTHR30222">
    <property type="entry name" value="SPERMIDINE/PUTRESCINE-BINDING PERIPLASMIC PROTEIN"/>
    <property type="match status" value="1"/>
</dbReference>
<dbReference type="GO" id="GO:0015846">
    <property type="term" value="P:polyamine transport"/>
    <property type="evidence" value="ECO:0007669"/>
    <property type="project" value="InterPro"/>
</dbReference>
<gene>
    <name evidence="5" type="ORF">UFOPK2907_01431</name>
</gene>
<reference evidence="5" key="1">
    <citation type="submission" date="2020-05" db="EMBL/GenBank/DDBJ databases">
        <authorList>
            <person name="Chiriac C."/>
            <person name="Salcher M."/>
            <person name="Ghai R."/>
            <person name="Kavagutti S V."/>
        </authorList>
    </citation>
    <scope>NUCLEOTIDE SEQUENCE</scope>
</reference>
<dbReference type="EMBL" id="CAEZZR010000190">
    <property type="protein sequence ID" value="CAB4785595.1"/>
    <property type="molecule type" value="Genomic_DNA"/>
</dbReference>
<keyword evidence="2" id="KW-0813">Transport</keyword>
<protein>
    <submittedName>
        <fullName evidence="5">Unannotated protein</fullName>
    </submittedName>
</protein>
<dbReference type="PROSITE" id="PS51257">
    <property type="entry name" value="PROKAR_LIPOPROTEIN"/>
    <property type="match status" value="1"/>
</dbReference>
<sequence>MKFFTPKMGAAIALAAVVSLGLSACSSSAKTDTAASSTEFPTANGGEVNLYNWTNYIDPEQLKAFTAETGIKVNLDTFDSNETLLAKLQAGATGYDVIVPSDYMVAQMVTLGLLENVGVASFPNGKNIDPNFMDVYWDKGRQYSAPYMYGTTGIAVNTTNAAANKITSWKDFFAADSATSVDVLKDQTEVVSAALRATGVAAADLCTVDKSKYAAAQKLLEGFKPKVIDSDGGIERMVKESSMVRMAWNGSVHRMTTDNPKIKYVFPSEGLNFWADNLAIAKGAPNLDNAKIFINWMLNPKQGAVATNFTGYANAVLGSGDLLDPAIKADPAINASPENAKLATPTPNCSTEARDLYTEVFTSWTSSQ</sequence>
<dbReference type="PANTHER" id="PTHR30222:SF17">
    <property type="entry name" value="SPERMIDINE_PUTRESCINE-BINDING PERIPLASMIC PROTEIN"/>
    <property type="match status" value="1"/>
</dbReference>
<organism evidence="5">
    <name type="scientific">freshwater metagenome</name>
    <dbReference type="NCBI Taxonomy" id="449393"/>
    <lineage>
        <taxon>unclassified sequences</taxon>
        <taxon>metagenomes</taxon>
        <taxon>ecological metagenomes</taxon>
    </lineage>
</organism>
<dbReference type="GO" id="GO:0019808">
    <property type="term" value="F:polyamine binding"/>
    <property type="evidence" value="ECO:0007669"/>
    <property type="project" value="InterPro"/>
</dbReference>
<accession>A0A6J6WQ28</accession>
<keyword evidence="4" id="KW-0574">Periplasm</keyword>
<dbReference type="GO" id="GO:0042597">
    <property type="term" value="C:periplasmic space"/>
    <property type="evidence" value="ECO:0007669"/>
    <property type="project" value="UniProtKB-SubCell"/>
</dbReference>
<dbReference type="Pfam" id="PF13416">
    <property type="entry name" value="SBP_bac_8"/>
    <property type="match status" value="1"/>
</dbReference>
<dbReference type="Gene3D" id="3.40.190.10">
    <property type="entry name" value="Periplasmic binding protein-like II"/>
    <property type="match status" value="2"/>
</dbReference>
<dbReference type="AlphaFoldDB" id="A0A6J6WQ28"/>
<proteinExistence type="predicted"/>